<dbReference type="EMBL" id="KV419400">
    <property type="protein sequence ID" value="KZS95947.1"/>
    <property type="molecule type" value="Genomic_DNA"/>
</dbReference>
<proteinExistence type="predicted"/>
<evidence type="ECO:0000313" key="2">
    <source>
        <dbReference type="Proteomes" id="UP000076722"/>
    </source>
</evidence>
<organism evidence="1 2">
    <name type="scientific">Sistotremastrum niveocremeum HHB9708</name>
    <dbReference type="NCBI Taxonomy" id="1314777"/>
    <lineage>
        <taxon>Eukaryota</taxon>
        <taxon>Fungi</taxon>
        <taxon>Dikarya</taxon>
        <taxon>Basidiomycota</taxon>
        <taxon>Agaricomycotina</taxon>
        <taxon>Agaricomycetes</taxon>
        <taxon>Sistotremastrales</taxon>
        <taxon>Sistotremastraceae</taxon>
        <taxon>Sertulicium</taxon>
        <taxon>Sertulicium niveocremeum</taxon>
    </lineage>
</organism>
<accession>A0A164XG44</accession>
<reference evidence="1 2" key="1">
    <citation type="journal article" date="2016" name="Mol. Biol. Evol.">
        <title>Comparative Genomics of Early-Diverging Mushroom-Forming Fungi Provides Insights into the Origins of Lignocellulose Decay Capabilities.</title>
        <authorList>
            <person name="Nagy L.G."/>
            <person name="Riley R."/>
            <person name="Tritt A."/>
            <person name="Adam C."/>
            <person name="Daum C."/>
            <person name="Floudas D."/>
            <person name="Sun H."/>
            <person name="Yadav J.S."/>
            <person name="Pangilinan J."/>
            <person name="Larsson K.H."/>
            <person name="Matsuura K."/>
            <person name="Barry K."/>
            <person name="Labutti K."/>
            <person name="Kuo R."/>
            <person name="Ohm R.A."/>
            <person name="Bhattacharya S.S."/>
            <person name="Shirouzu T."/>
            <person name="Yoshinaga Y."/>
            <person name="Martin F.M."/>
            <person name="Grigoriev I.V."/>
            <person name="Hibbett D.S."/>
        </authorList>
    </citation>
    <scope>NUCLEOTIDE SEQUENCE [LARGE SCALE GENOMIC DNA]</scope>
    <source>
        <strain evidence="1 2">HHB9708</strain>
    </source>
</reference>
<gene>
    <name evidence="1" type="ORF">SISNIDRAFT_330760</name>
</gene>
<sequence length="185" mass="20346">MCWVSDSGTGQSEALASPVLRCPPLCREPSESRCDPLPSLACLAGLPVLGRNPQWLPDIMCWVSDSGTGHNEASASCVLHCPPLCGEPSESLPNPHLSLDYQTSADVITPARSQKLVIFLVWGCPLHLLDSSVSHLLCFLSSSLCISRARLFHQHRLDGRPLSHCRSFKRIGRVRRSYIDSHVHE</sequence>
<keyword evidence="2" id="KW-1185">Reference proteome</keyword>
<protein>
    <submittedName>
        <fullName evidence="1">Uncharacterized protein</fullName>
    </submittedName>
</protein>
<dbReference type="Proteomes" id="UP000076722">
    <property type="component" value="Unassembled WGS sequence"/>
</dbReference>
<name>A0A164XG44_9AGAM</name>
<dbReference type="AlphaFoldDB" id="A0A164XG44"/>
<evidence type="ECO:0000313" key="1">
    <source>
        <dbReference type="EMBL" id="KZS95947.1"/>
    </source>
</evidence>